<keyword evidence="2" id="KW-1185">Reference proteome</keyword>
<sequence length="107" mass="12315">MMLAGRMAGQFLRQNGDLISNGFIYAHMDYRYLPGDLQFFHRSGHSKECDLAIEVFDDASNAVHTAEKMRHSANYWRRCSPPDVGSPQLRKDPHNYVHHLIKPSFPV</sequence>
<dbReference type="Proteomes" id="UP001190700">
    <property type="component" value="Unassembled WGS sequence"/>
</dbReference>
<dbReference type="AlphaFoldDB" id="A0AAE0KYZ1"/>
<evidence type="ECO:0000313" key="2">
    <source>
        <dbReference type="Proteomes" id="UP001190700"/>
    </source>
</evidence>
<reference evidence="1 2" key="1">
    <citation type="journal article" date="2015" name="Genome Biol. Evol.">
        <title>Comparative Genomics of a Bacterivorous Green Alga Reveals Evolutionary Causalities and Consequences of Phago-Mixotrophic Mode of Nutrition.</title>
        <authorList>
            <person name="Burns J.A."/>
            <person name="Paasch A."/>
            <person name="Narechania A."/>
            <person name="Kim E."/>
        </authorList>
    </citation>
    <scope>NUCLEOTIDE SEQUENCE [LARGE SCALE GENOMIC DNA]</scope>
    <source>
        <strain evidence="1 2">PLY_AMNH</strain>
    </source>
</reference>
<name>A0AAE0KYZ1_9CHLO</name>
<proteinExistence type="predicted"/>
<organism evidence="1 2">
    <name type="scientific">Cymbomonas tetramitiformis</name>
    <dbReference type="NCBI Taxonomy" id="36881"/>
    <lineage>
        <taxon>Eukaryota</taxon>
        <taxon>Viridiplantae</taxon>
        <taxon>Chlorophyta</taxon>
        <taxon>Pyramimonadophyceae</taxon>
        <taxon>Pyramimonadales</taxon>
        <taxon>Pyramimonadaceae</taxon>
        <taxon>Cymbomonas</taxon>
    </lineage>
</organism>
<protein>
    <submittedName>
        <fullName evidence="1">Uncharacterized protein</fullName>
    </submittedName>
</protein>
<accession>A0AAE0KYZ1</accession>
<dbReference type="EMBL" id="LGRX02013751">
    <property type="protein sequence ID" value="KAK3265684.1"/>
    <property type="molecule type" value="Genomic_DNA"/>
</dbReference>
<comment type="caution">
    <text evidence="1">The sequence shown here is derived from an EMBL/GenBank/DDBJ whole genome shotgun (WGS) entry which is preliminary data.</text>
</comment>
<evidence type="ECO:0000313" key="1">
    <source>
        <dbReference type="EMBL" id="KAK3265684.1"/>
    </source>
</evidence>
<gene>
    <name evidence="1" type="ORF">CYMTET_25655</name>
</gene>